<proteinExistence type="predicted"/>
<dbReference type="InterPro" id="IPR018076">
    <property type="entry name" value="T2SS_GspF_dom"/>
</dbReference>
<dbReference type="EMBL" id="JBIACK010000004">
    <property type="protein sequence ID" value="MFE8700949.1"/>
    <property type="molecule type" value="Genomic_DNA"/>
</dbReference>
<feature type="transmembrane region" description="Helical" evidence="6">
    <location>
        <begin position="113"/>
        <end position="131"/>
    </location>
</feature>
<evidence type="ECO:0000256" key="6">
    <source>
        <dbReference type="SAM" id="Phobius"/>
    </source>
</evidence>
<keyword evidence="4 6" id="KW-1133">Transmembrane helix</keyword>
<keyword evidence="5 6" id="KW-0472">Membrane</keyword>
<dbReference type="RefSeq" id="WP_389360636.1">
    <property type="nucleotide sequence ID" value="NZ_JBIACK010000004.1"/>
</dbReference>
<evidence type="ECO:0000256" key="3">
    <source>
        <dbReference type="ARBA" id="ARBA00022692"/>
    </source>
</evidence>
<keyword evidence="10" id="KW-1185">Reference proteome</keyword>
<evidence type="ECO:0000256" key="2">
    <source>
        <dbReference type="ARBA" id="ARBA00022475"/>
    </source>
</evidence>
<evidence type="ECO:0000313" key="10">
    <source>
        <dbReference type="Proteomes" id="UP001601059"/>
    </source>
</evidence>
<evidence type="ECO:0000256" key="1">
    <source>
        <dbReference type="ARBA" id="ARBA00004651"/>
    </source>
</evidence>
<keyword evidence="2" id="KW-1003">Cell membrane</keyword>
<dbReference type="Pfam" id="PF00482">
    <property type="entry name" value="T2SSF"/>
    <property type="match status" value="1"/>
</dbReference>
<keyword evidence="3 6" id="KW-0812">Transmembrane</keyword>
<evidence type="ECO:0000256" key="5">
    <source>
        <dbReference type="ARBA" id="ARBA00023136"/>
    </source>
</evidence>
<organism evidence="8 10">
    <name type="scientific">Cytobacillus spartinae</name>
    <dbReference type="NCBI Taxonomy" id="3299023"/>
    <lineage>
        <taxon>Bacteria</taxon>
        <taxon>Bacillati</taxon>
        <taxon>Bacillota</taxon>
        <taxon>Bacilli</taxon>
        <taxon>Bacillales</taxon>
        <taxon>Bacillaceae</taxon>
        <taxon>Cytobacillus</taxon>
    </lineage>
</organism>
<name>A0ABW6K9Q7_9BACI</name>
<sequence length="288" mass="32641">MFSFGIPQRLMGVRKMKRHEWLEVVKPAEHRPQDDATTHRFYGMVEPHIEQNRQLYDTVVGALGIDVEKLARKMERGNWKPMKPQELVGLRVAGLVIGILVTILVLVLFRDPLFMLGAGVAVMIAFVYPEIKLKEMITKRQKEIQKNLPDFLDLMVVLLDVGADPQSAILQVSNSFKDATGHEFRKAAIDSQFNGGQFMLALERMAERMDVEDLSELVSAMGIAQEKGTPLSGILREQVKRIRYRQQQDYKERAQKLGTKMLPILLFFILVPLMLILLTPAFLGGVGV</sequence>
<comment type="caution">
    <text evidence="8">The sequence shown here is derived from an EMBL/GenBank/DDBJ whole genome shotgun (WGS) entry which is preliminary data.</text>
</comment>
<dbReference type="PANTHER" id="PTHR35007">
    <property type="entry name" value="INTEGRAL MEMBRANE PROTEIN-RELATED"/>
    <property type="match status" value="1"/>
</dbReference>
<evidence type="ECO:0000256" key="4">
    <source>
        <dbReference type="ARBA" id="ARBA00022989"/>
    </source>
</evidence>
<accession>A0ABW6K9Q7</accession>
<evidence type="ECO:0000313" key="9">
    <source>
        <dbReference type="EMBL" id="MFE8701288.1"/>
    </source>
</evidence>
<gene>
    <name evidence="8" type="ORF">ACFYKX_10005</name>
    <name evidence="9" type="ORF">ACFYKX_11840</name>
</gene>
<reference evidence="8 10" key="1">
    <citation type="submission" date="2024-08" db="EMBL/GenBank/DDBJ databases">
        <title>Two novel Cytobacillus novel species.</title>
        <authorList>
            <person name="Liu G."/>
        </authorList>
    </citation>
    <scope>NUCLEOTIDE SEQUENCE [LARGE SCALE GENOMIC DNA]</scope>
    <source>
        <strain evidence="8 10">FJAT-54145</strain>
    </source>
</reference>
<dbReference type="PANTHER" id="PTHR35007:SF2">
    <property type="entry name" value="PILUS ASSEMBLE PROTEIN"/>
    <property type="match status" value="1"/>
</dbReference>
<dbReference type="Proteomes" id="UP001601059">
    <property type="component" value="Unassembled WGS sequence"/>
</dbReference>
<evidence type="ECO:0000259" key="7">
    <source>
        <dbReference type="Pfam" id="PF00482"/>
    </source>
</evidence>
<dbReference type="EMBL" id="JBIACK010000004">
    <property type="protein sequence ID" value="MFE8701288.1"/>
    <property type="molecule type" value="Genomic_DNA"/>
</dbReference>
<feature type="transmembrane region" description="Helical" evidence="6">
    <location>
        <begin position="261"/>
        <end position="283"/>
    </location>
</feature>
<protein>
    <submittedName>
        <fullName evidence="8">Type II secretion system F family protein</fullName>
    </submittedName>
</protein>
<feature type="transmembrane region" description="Helical" evidence="6">
    <location>
        <begin position="88"/>
        <end position="107"/>
    </location>
</feature>
<evidence type="ECO:0000313" key="8">
    <source>
        <dbReference type="EMBL" id="MFE8700949.1"/>
    </source>
</evidence>
<feature type="domain" description="Type II secretion system protein GspF" evidence="7">
    <location>
        <begin position="151"/>
        <end position="278"/>
    </location>
</feature>
<comment type="subcellular location">
    <subcellularLocation>
        <location evidence="1">Cell membrane</location>
        <topology evidence="1">Multi-pass membrane protein</topology>
    </subcellularLocation>
</comment>